<evidence type="ECO:0000256" key="1">
    <source>
        <dbReference type="SAM" id="MobiDB-lite"/>
    </source>
</evidence>
<accession>A0A1H1ESS0</accession>
<keyword evidence="3" id="KW-1185">Reference proteome</keyword>
<dbReference type="STRING" id="37928.SAMN04489742_3074"/>
<feature type="region of interest" description="Disordered" evidence="1">
    <location>
        <begin position="1"/>
        <end position="25"/>
    </location>
</feature>
<evidence type="ECO:0000313" key="2">
    <source>
        <dbReference type="EMBL" id="SDQ91781.1"/>
    </source>
</evidence>
<proteinExistence type="predicted"/>
<dbReference type="Gene3D" id="1.10.287.1060">
    <property type="entry name" value="ESAT-6-like"/>
    <property type="match status" value="1"/>
</dbReference>
<name>A0A1H1ESS0_9MICC</name>
<evidence type="ECO:0008006" key="4">
    <source>
        <dbReference type="Google" id="ProtNLM"/>
    </source>
</evidence>
<dbReference type="AlphaFoldDB" id="A0A1H1ESS0"/>
<dbReference type="RefSeq" id="WP_074703288.1">
    <property type="nucleotide sequence ID" value="NZ_CP072014.1"/>
</dbReference>
<evidence type="ECO:0000313" key="3">
    <source>
        <dbReference type="Proteomes" id="UP000181917"/>
    </source>
</evidence>
<gene>
    <name evidence="2" type="ORF">SAMN04489742_3074</name>
</gene>
<dbReference type="OrthoDB" id="3826998at2"/>
<dbReference type="SUPFAM" id="SSF140453">
    <property type="entry name" value="EsxAB dimer-like"/>
    <property type="match status" value="1"/>
</dbReference>
<reference evidence="2 3" key="1">
    <citation type="submission" date="2016-10" db="EMBL/GenBank/DDBJ databases">
        <authorList>
            <person name="de Groot N.N."/>
        </authorList>
    </citation>
    <scope>NUCLEOTIDE SEQUENCE [LARGE SCALE GENOMIC DNA]</scope>
    <source>
        <strain evidence="2 3">DSM 20117</strain>
    </source>
</reference>
<feature type="compositionally biased region" description="Low complexity" evidence="1">
    <location>
        <begin position="99"/>
        <end position="111"/>
    </location>
</feature>
<feature type="region of interest" description="Disordered" evidence="1">
    <location>
        <begin position="83"/>
        <end position="111"/>
    </location>
</feature>
<dbReference type="Proteomes" id="UP000181917">
    <property type="component" value="Unassembled WGS sequence"/>
</dbReference>
<dbReference type="EMBL" id="FNKH01000002">
    <property type="protein sequence ID" value="SDQ91781.1"/>
    <property type="molecule type" value="Genomic_DNA"/>
</dbReference>
<dbReference type="InterPro" id="IPR036689">
    <property type="entry name" value="ESAT-6-like_sf"/>
</dbReference>
<protein>
    <recommendedName>
        <fullName evidence="4">WXG100 family type VII secretion target</fullName>
    </recommendedName>
</protein>
<feature type="compositionally biased region" description="Polar residues" evidence="1">
    <location>
        <begin position="1"/>
        <end position="20"/>
    </location>
</feature>
<dbReference type="KEGG" id="acry:AC20117_02100"/>
<organism evidence="2 3">
    <name type="scientific">Crystallibacter crystallopoietes</name>
    <dbReference type="NCBI Taxonomy" id="37928"/>
    <lineage>
        <taxon>Bacteria</taxon>
        <taxon>Bacillati</taxon>
        <taxon>Actinomycetota</taxon>
        <taxon>Actinomycetes</taxon>
        <taxon>Micrococcales</taxon>
        <taxon>Micrococcaceae</taxon>
        <taxon>Crystallibacter</taxon>
    </lineage>
</organism>
<sequence>MKFDMGSQTLSQLTSQTGGSNEDMGQLVRNLVDAVAPLEGKFNGQARVKFDEFKARADEIANNLNGALAAILTGQSEMDLAFHTGDQESADNASQQQGAANFDAANFSSSR</sequence>